<keyword evidence="2" id="KW-1185">Reference proteome</keyword>
<sequence length="603" mass="66510">MLLICKQSSTLLHATKHCKTIKQLHQVHAQTITRGLLSLHPSSSLLLTSILHSFTSFLSPHSQSIHYPLAIFNQIKNPSTFCYNTIIRAHTLLSSPLNALRFFARMRRLGIPPDAHTFPFVLKACGLHRSLSMTQALHCQSLQFGYSADVFVVNCLISVYSVMGCIGDAYQVFDESTDRDVVSYNTLADGFVKAGEIERARELFDEMPLRDAVSWGTLIAGYAKVNRFEEAIGLFDEMVRLGVSPDNIALVSVLSACAQLGELEKGKSIHEFIERNGIRVDGYLATSLVDLYAKCGCIETAKQIFETNAEKALFTWNAMLSGLAMHGHGQLLLDYFSRMVKARVQPDGVTFLAVLVGCSHAGLISEARHIFEEMESFYGVSRELKHYGCMADLLGRAGLIREAMDMIEDMPMGGDVFVWGGLLSGCRIHGNVEVAEKAAEHVMEIKPEDGGVYSVLANIYANEGRWDDLAKIRRLRDSTMVKKNAGCSLIELDGAIHEFVAGDCLHPRTAMRGFPVRSPCVNVWLKAESLSCSEPRKLQLASGDMRKALCICRSAFEMLGAELMGSACNLDLSSAANGFHGHRSPDCNLIKQNGDIVSDLMYH</sequence>
<name>A0ACB7ZPF0_9ERIC</name>
<accession>A0ACB7ZPF0</accession>
<proteinExistence type="predicted"/>
<organism evidence="1 2">
    <name type="scientific">Vaccinium darrowii</name>
    <dbReference type="NCBI Taxonomy" id="229202"/>
    <lineage>
        <taxon>Eukaryota</taxon>
        <taxon>Viridiplantae</taxon>
        <taxon>Streptophyta</taxon>
        <taxon>Embryophyta</taxon>
        <taxon>Tracheophyta</taxon>
        <taxon>Spermatophyta</taxon>
        <taxon>Magnoliopsida</taxon>
        <taxon>eudicotyledons</taxon>
        <taxon>Gunneridae</taxon>
        <taxon>Pentapetalae</taxon>
        <taxon>asterids</taxon>
        <taxon>Ericales</taxon>
        <taxon>Ericaceae</taxon>
        <taxon>Vaccinioideae</taxon>
        <taxon>Vaccinieae</taxon>
        <taxon>Vaccinium</taxon>
    </lineage>
</organism>
<comment type="caution">
    <text evidence="1">The sequence shown here is derived from an EMBL/GenBank/DDBJ whole genome shotgun (WGS) entry which is preliminary data.</text>
</comment>
<dbReference type="EMBL" id="CM037159">
    <property type="protein sequence ID" value="KAH7867510.1"/>
    <property type="molecule type" value="Genomic_DNA"/>
</dbReference>
<protein>
    <submittedName>
        <fullName evidence="1">Uncharacterized protein</fullName>
    </submittedName>
</protein>
<gene>
    <name evidence="1" type="ORF">Vadar_034346</name>
</gene>
<evidence type="ECO:0000313" key="2">
    <source>
        <dbReference type="Proteomes" id="UP000828048"/>
    </source>
</evidence>
<dbReference type="Proteomes" id="UP000828048">
    <property type="component" value="Chromosome 9"/>
</dbReference>
<reference evidence="1 2" key="1">
    <citation type="journal article" date="2021" name="Hortic Res">
        <title>High-quality reference genome and annotation aids understanding of berry development for evergreen blueberry (Vaccinium darrowii).</title>
        <authorList>
            <person name="Yu J."/>
            <person name="Hulse-Kemp A.M."/>
            <person name="Babiker E."/>
            <person name="Staton M."/>
        </authorList>
    </citation>
    <scope>NUCLEOTIDE SEQUENCE [LARGE SCALE GENOMIC DNA]</scope>
    <source>
        <strain evidence="2">cv. NJ 8807/NJ 8810</strain>
        <tissue evidence="1">Young leaf</tissue>
    </source>
</reference>
<evidence type="ECO:0000313" key="1">
    <source>
        <dbReference type="EMBL" id="KAH7867510.1"/>
    </source>
</evidence>